<feature type="domain" description="Formyl transferase C-terminal" evidence="2">
    <location>
        <begin position="205"/>
        <end position="284"/>
    </location>
</feature>
<accession>A0A3L9XZ79</accession>
<comment type="caution">
    <text evidence="3">The sequence shown here is derived from an EMBL/GenBank/DDBJ whole genome shotgun (WGS) entry which is preliminary data.</text>
</comment>
<sequence>MRTVFIGAVEGSAKALEALCRSGHAPSLVVTLPLELSYRHSDFADLEPICTAYALPIHRTPKSEAPDTLHLIAELQPDLLLVVGWSQLCSAALRNIPRIGSLGFHPSALPRLRGRAVIPWTILLGLKETAATLFWLEDGADTGPIASQRPIPVDPDRETAASLYEKQITALAEMLPPLVARIADGDVPADPQDDSLASICGRRRPENGLIDWSRPAAEIERLIRAVGPPYPGAFTYSESGTRLTLTLAEPHPRENYFIGLPGQVQAINGNHFTVSCGDSRSIDITAWEGAHEPPRVHTLLGEERK</sequence>
<dbReference type="GO" id="GO:0004479">
    <property type="term" value="F:methionyl-tRNA formyltransferase activity"/>
    <property type="evidence" value="ECO:0007669"/>
    <property type="project" value="TreeGrafter"/>
</dbReference>
<reference evidence="3 4" key="1">
    <citation type="submission" date="2018-10" db="EMBL/GenBank/DDBJ databases">
        <authorList>
            <person name="Jung H.S."/>
            <person name="Jeon C.O."/>
        </authorList>
    </citation>
    <scope>NUCLEOTIDE SEQUENCE [LARGE SCALE GENOMIC DNA]</scope>
    <source>
        <strain evidence="3 4">MA-7-27</strain>
    </source>
</reference>
<dbReference type="Proteomes" id="UP000281343">
    <property type="component" value="Unassembled WGS sequence"/>
</dbReference>
<dbReference type="EMBL" id="RCNT01000007">
    <property type="protein sequence ID" value="RMA41542.1"/>
    <property type="molecule type" value="Genomic_DNA"/>
</dbReference>
<dbReference type="AlphaFoldDB" id="A0A3L9XZ79"/>
<gene>
    <name evidence="3" type="ORF">D9R08_14650</name>
</gene>
<name>A0A3L9XZ79_9RHOB</name>
<dbReference type="PANTHER" id="PTHR11138">
    <property type="entry name" value="METHIONYL-TRNA FORMYLTRANSFERASE"/>
    <property type="match status" value="1"/>
</dbReference>
<dbReference type="InterPro" id="IPR036477">
    <property type="entry name" value="Formyl_transf_N_sf"/>
</dbReference>
<organism evidence="3 4">
    <name type="scientific">Rhodophyticola porphyridii</name>
    <dbReference type="NCBI Taxonomy" id="1852017"/>
    <lineage>
        <taxon>Bacteria</taxon>
        <taxon>Pseudomonadati</taxon>
        <taxon>Pseudomonadota</taxon>
        <taxon>Alphaproteobacteria</taxon>
        <taxon>Rhodobacterales</taxon>
        <taxon>Roseobacteraceae</taxon>
        <taxon>Rhodophyticola</taxon>
    </lineage>
</organism>
<protein>
    <submittedName>
        <fullName evidence="3">Methionyl-tRNA formyltransferase</fullName>
    </submittedName>
</protein>
<dbReference type="InterPro" id="IPR002376">
    <property type="entry name" value="Formyl_transf_N"/>
</dbReference>
<dbReference type="Pfam" id="PF00551">
    <property type="entry name" value="Formyl_trans_N"/>
    <property type="match status" value="1"/>
</dbReference>
<evidence type="ECO:0000259" key="2">
    <source>
        <dbReference type="Pfam" id="PF02911"/>
    </source>
</evidence>
<evidence type="ECO:0000313" key="3">
    <source>
        <dbReference type="EMBL" id="RMA41542.1"/>
    </source>
</evidence>
<dbReference type="GO" id="GO:0005829">
    <property type="term" value="C:cytosol"/>
    <property type="evidence" value="ECO:0007669"/>
    <property type="project" value="TreeGrafter"/>
</dbReference>
<dbReference type="OrthoDB" id="5355061at2"/>
<dbReference type="Pfam" id="PF02911">
    <property type="entry name" value="Formyl_trans_C"/>
    <property type="match status" value="1"/>
</dbReference>
<dbReference type="CDD" id="cd08702">
    <property type="entry name" value="Arna_FMT_C"/>
    <property type="match status" value="1"/>
</dbReference>
<dbReference type="SUPFAM" id="SSF50486">
    <property type="entry name" value="FMT C-terminal domain-like"/>
    <property type="match status" value="1"/>
</dbReference>
<keyword evidence="4" id="KW-1185">Reference proteome</keyword>
<dbReference type="CDD" id="cd08651">
    <property type="entry name" value="FMT_core_like_4"/>
    <property type="match status" value="1"/>
</dbReference>
<keyword evidence="3" id="KW-0808">Transferase</keyword>
<evidence type="ECO:0000259" key="1">
    <source>
        <dbReference type="Pfam" id="PF00551"/>
    </source>
</evidence>
<dbReference type="SUPFAM" id="SSF53328">
    <property type="entry name" value="Formyltransferase"/>
    <property type="match status" value="1"/>
</dbReference>
<proteinExistence type="predicted"/>
<dbReference type="InterPro" id="IPR011034">
    <property type="entry name" value="Formyl_transferase-like_C_sf"/>
</dbReference>
<dbReference type="InterPro" id="IPR005793">
    <property type="entry name" value="Formyl_trans_C"/>
</dbReference>
<evidence type="ECO:0000313" key="4">
    <source>
        <dbReference type="Proteomes" id="UP000281343"/>
    </source>
</evidence>
<dbReference type="Gene3D" id="3.40.50.12230">
    <property type="match status" value="1"/>
</dbReference>
<feature type="domain" description="Formyl transferase N-terminal" evidence="1">
    <location>
        <begin position="45"/>
        <end position="172"/>
    </location>
</feature>
<dbReference type="RefSeq" id="WP_121898801.1">
    <property type="nucleotide sequence ID" value="NZ_RCNT01000007.1"/>
</dbReference>
<dbReference type="PANTHER" id="PTHR11138:SF5">
    <property type="entry name" value="METHIONYL-TRNA FORMYLTRANSFERASE, MITOCHONDRIAL"/>
    <property type="match status" value="1"/>
</dbReference>